<proteinExistence type="predicted"/>
<dbReference type="Proteomes" id="UP001180845">
    <property type="component" value="Unassembled WGS sequence"/>
</dbReference>
<accession>A0AAE3ZJ93</accession>
<dbReference type="EMBL" id="JAVDXW010000002">
    <property type="protein sequence ID" value="MDR7304654.1"/>
    <property type="molecule type" value="Genomic_DNA"/>
</dbReference>
<dbReference type="AlphaFoldDB" id="A0AAE3ZJ93"/>
<evidence type="ECO:0000259" key="1">
    <source>
        <dbReference type="Pfam" id="PF00027"/>
    </source>
</evidence>
<sequence length="92" mass="9627">MLADRFTQHHYAPGDVLTTAGHPAEELLLAHGKVNTRIPGAYGGEASLEVLADGQFLGDGVLTGTQPTWPVTTTAMTPCDALGALENVEIAR</sequence>
<dbReference type="CDD" id="cd00038">
    <property type="entry name" value="CAP_ED"/>
    <property type="match status" value="1"/>
</dbReference>
<dbReference type="Pfam" id="PF00027">
    <property type="entry name" value="cNMP_binding"/>
    <property type="match status" value="1"/>
</dbReference>
<reference evidence="2" key="1">
    <citation type="submission" date="2023-07" db="EMBL/GenBank/DDBJ databases">
        <title>Sequencing the genomes of 1000 actinobacteria strains.</title>
        <authorList>
            <person name="Klenk H.-P."/>
        </authorList>
    </citation>
    <scope>NUCLEOTIDE SEQUENCE</scope>
    <source>
        <strain evidence="2">DSM 45977</strain>
    </source>
</reference>
<keyword evidence="3" id="KW-1185">Reference proteome</keyword>
<feature type="domain" description="Cyclic nucleotide-binding" evidence="1">
    <location>
        <begin position="9"/>
        <end position="82"/>
    </location>
</feature>
<evidence type="ECO:0000313" key="3">
    <source>
        <dbReference type="Proteomes" id="UP001180845"/>
    </source>
</evidence>
<gene>
    <name evidence="2" type="ORF">JOF55_004898</name>
</gene>
<dbReference type="InterPro" id="IPR014710">
    <property type="entry name" value="RmlC-like_jellyroll"/>
</dbReference>
<dbReference type="InterPro" id="IPR000595">
    <property type="entry name" value="cNMP-bd_dom"/>
</dbReference>
<comment type="caution">
    <text evidence="2">The sequence shown here is derived from an EMBL/GenBank/DDBJ whole genome shotgun (WGS) entry which is preliminary data.</text>
</comment>
<dbReference type="InterPro" id="IPR018490">
    <property type="entry name" value="cNMP-bd_dom_sf"/>
</dbReference>
<dbReference type="SUPFAM" id="SSF51206">
    <property type="entry name" value="cAMP-binding domain-like"/>
    <property type="match status" value="1"/>
</dbReference>
<protein>
    <recommendedName>
        <fullName evidence="1">Cyclic nucleotide-binding domain-containing protein</fullName>
    </recommendedName>
</protein>
<evidence type="ECO:0000313" key="2">
    <source>
        <dbReference type="EMBL" id="MDR7304654.1"/>
    </source>
</evidence>
<name>A0AAE3ZJ93_9ACTN</name>
<organism evidence="2 3">
    <name type="scientific">Haloactinomyces albus</name>
    <dbReference type="NCBI Taxonomy" id="1352928"/>
    <lineage>
        <taxon>Bacteria</taxon>
        <taxon>Bacillati</taxon>
        <taxon>Actinomycetota</taxon>
        <taxon>Actinomycetes</taxon>
        <taxon>Actinopolysporales</taxon>
        <taxon>Actinopolysporaceae</taxon>
        <taxon>Haloactinomyces</taxon>
    </lineage>
</organism>
<dbReference type="Gene3D" id="2.60.120.10">
    <property type="entry name" value="Jelly Rolls"/>
    <property type="match status" value="1"/>
</dbReference>